<dbReference type="Proteomes" id="UP000309061">
    <property type="component" value="Chromosome"/>
</dbReference>
<dbReference type="RefSeq" id="WP_136496122.1">
    <property type="nucleotide sequence ID" value="NZ_CP046052.1"/>
</dbReference>
<dbReference type="AlphaFoldDB" id="A0A6B8KE26"/>
<evidence type="ECO:0000313" key="3">
    <source>
        <dbReference type="Proteomes" id="UP000309061"/>
    </source>
</evidence>
<dbReference type="KEGG" id="mhey:H2LOC_009135"/>
<gene>
    <name evidence="2" type="ORF">H2LOC_009135</name>
</gene>
<accession>A0A6B8KE26</accession>
<organism evidence="2 3">
    <name type="scientific">Methylocystis heyeri</name>
    <dbReference type="NCBI Taxonomy" id="391905"/>
    <lineage>
        <taxon>Bacteria</taxon>
        <taxon>Pseudomonadati</taxon>
        <taxon>Pseudomonadota</taxon>
        <taxon>Alphaproteobacteria</taxon>
        <taxon>Hyphomicrobiales</taxon>
        <taxon>Methylocystaceae</taxon>
        <taxon>Methylocystis</taxon>
    </lineage>
</organism>
<reference evidence="2 3" key="1">
    <citation type="submission" date="2019-11" db="EMBL/GenBank/DDBJ databases">
        <title>The genome sequence of Methylocystis heyeri.</title>
        <authorList>
            <person name="Oshkin I.Y."/>
            <person name="Miroshnikov K."/>
            <person name="Dedysh S.N."/>
        </authorList>
    </citation>
    <scope>NUCLEOTIDE SEQUENCE [LARGE SCALE GENOMIC DNA]</scope>
    <source>
        <strain evidence="2 3">H2</strain>
    </source>
</reference>
<feature type="transmembrane region" description="Helical" evidence="1">
    <location>
        <begin position="20"/>
        <end position="45"/>
    </location>
</feature>
<evidence type="ECO:0000313" key="2">
    <source>
        <dbReference type="EMBL" id="QGM45852.1"/>
    </source>
</evidence>
<name>A0A6B8KE26_9HYPH</name>
<keyword evidence="1" id="KW-0472">Membrane</keyword>
<dbReference type="Pfam" id="PF04964">
    <property type="entry name" value="Flp_Fap"/>
    <property type="match status" value="1"/>
</dbReference>
<protein>
    <submittedName>
        <fullName evidence="2">Flp family type IVb pilin</fullName>
    </submittedName>
</protein>
<keyword evidence="1" id="KW-1133">Transmembrane helix</keyword>
<dbReference type="InterPro" id="IPR007047">
    <property type="entry name" value="Flp_Fap"/>
</dbReference>
<proteinExistence type="predicted"/>
<keyword evidence="3" id="KW-1185">Reference proteome</keyword>
<keyword evidence="1" id="KW-0812">Transmembrane</keyword>
<dbReference type="EMBL" id="CP046052">
    <property type="protein sequence ID" value="QGM45852.1"/>
    <property type="molecule type" value="Genomic_DNA"/>
</dbReference>
<evidence type="ECO:0000256" key="1">
    <source>
        <dbReference type="SAM" id="Phobius"/>
    </source>
</evidence>
<sequence>MILPHFLPDEDSGAAAIEYGLFAALMSIVAISIMSAIGSGLALAFNEVAGNLM</sequence>